<dbReference type="CDD" id="cd22325">
    <property type="entry name" value="ERCC1_C-like"/>
    <property type="match status" value="1"/>
</dbReference>
<comment type="subcellular location">
    <subcellularLocation>
        <location evidence="1">Nucleus</location>
    </subcellularLocation>
</comment>
<evidence type="ECO:0000256" key="7">
    <source>
        <dbReference type="SAM" id="MobiDB-lite"/>
    </source>
</evidence>
<keyword evidence="5" id="KW-0234">DNA repair</keyword>
<dbReference type="InterPro" id="IPR004579">
    <property type="entry name" value="ERCC1/RAD10/SWI10"/>
</dbReference>
<comment type="similarity">
    <text evidence="2">Belongs to the ERCC1/RAD10/SWI10 family.</text>
</comment>
<reference evidence="9" key="1">
    <citation type="submission" date="2023-08" db="EMBL/GenBank/DDBJ databases">
        <authorList>
            <person name="Audoor S."/>
            <person name="Bilcke G."/>
        </authorList>
    </citation>
    <scope>NUCLEOTIDE SEQUENCE</scope>
</reference>
<dbReference type="Proteomes" id="UP001295423">
    <property type="component" value="Unassembled WGS sequence"/>
</dbReference>
<dbReference type="InterPro" id="IPR047260">
    <property type="entry name" value="ERCC1-like_central_dom"/>
</dbReference>
<evidence type="ECO:0000256" key="3">
    <source>
        <dbReference type="ARBA" id="ARBA00022763"/>
    </source>
</evidence>
<gene>
    <name evidence="9" type="ORF">CYCCA115_LOCUS17162</name>
</gene>
<dbReference type="EMBL" id="CAKOGP040001976">
    <property type="protein sequence ID" value="CAJ1958390.1"/>
    <property type="molecule type" value="Genomic_DNA"/>
</dbReference>
<dbReference type="Gene3D" id="3.40.50.10130">
    <property type="match status" value="1"/>
</dbReference>
<dbReference type="GO" id="GO:0070914">
    <property type="term" value="P:UV-damage excision repair"/>
    <property type="evidence" value="ECO:0007669"/>
    <property type="project" value="TreeGrafter"/>
</dbReference>
<feature type="region of interest" description="Disordered" evidence="7">
    <location>
        <begin position="313"/>
        <end position="332"/>
    </location>
</feature>
<dbReference type="GO" id="GO:0006302">
    <property type="term" value="P:double-strand break repair"/>
    <property type="evidence" value="ECO:0007669"/>
    <property type="project" value="UniProtKB-ARBA"/>
</dbReference>
<organism evidence="9 10">
    <name type="scientific">Cylindrotheca closterium</name>
    <dbReference type="NCBI Taxonomy" id="2856"/>
    <lineage>
        <taxon>Eukaryota</taxon>
        <taxon>Sar</taxon>
        <taxon>Stramenopiles</taxon>
        <taxon>Ochrophyta</taxon>
        <taxon>Bacillariophyta</taxon>
        <taxon>Bacillariophyceae</taxon>
        <taxon>Bacillariophycidae</taxon>
        <taxon>Bacillariales</taxon>
        <taxon>Bacillariaceae</taxon>
        <taxon>Cylindrotheca</taxon>
    </lineage>
</organism>
<dbReference type="NCBIfam" id="TIGR00597">
    <property type="entry name" value="rad10"/>
    <property type="match status" value="1"/>
</dbReference>
<keyword evidence="4" id="KW-0238">DNA-binding</keyword>
<feature type="domain" description="ERCC1-like central" evidence="8">
    <location>
        <begin position="114"/>
        <end position="226"/>
    </location>
</feature>
<dbReference type="GO" id="GO:0000110">
    <property type="term" value="C:nucleotide-excision repair factor 1 complex"/>
    <property type="evidence" value="ECO:0007669"/>
    <property type="project" value="TreeGrafter"/>
</dbReference>
<evidence type="ECO:0000256" key="5">
    <source>
        <dbReference type="ARBA" id="ARBA00023204"/>
    </source>
</evidence>
<keyword evidence="6" id="KW-0539">Nucleus</keyword>
<keyword evidence="3" id="KW-0227">DNA damage</keyword>
<dbReference type="InterPro" id="IPR011335">
    <property type="entry name" value="Restrct_endonuc-II-like"/>
</dbReference>
<evidence type="ECO:0000256" key="6">
    <source>
        <dbReference type="ARBA" id="ARBA00023242"/>
    </source>
</evidence>
<sequence>MASKKICGAPIANPYAKKRRVELEPKPPSAANNAPFSGGSTFSQAFQTVDETKQYKKHAKNAGIASDPNVKRMKAEQRLLDMNENQRHMQQQKQQQLNNISDKDHHQLLQPHMLYVSTKQRGNGVLKHIRNVPFAFSKMVPDYIMSPTSCALFLSIKYHQLYSNYIHRRLGELKSDFKVRILLVLVDVEDNAKILLQLNAISVRNSMTMILAWTEKEAARYLESYKALNGKDASIIQRKEANNYVDQVAEFITATKPANKTDSANLLCHFSNVQAIIAASKDELSLCPGLGHVKVQKLHDAFHHPFSTHAAAKLKKRKLEEEKETEDKHANS</sequence>
<dbReference type="GO" id="GO:0070522">
    <property type="term" value="C:ERCC4-ERCC1 complex"/>
    <property type="evidence" value="ECO:0007669"/>
    <property type="project" value="TreeGrafter"/>
</dbReference>
<evidence type="ECO:0000256" key="4">
    <source>
        <dbReference type="ARBA" id="ARBA00023125"/>
    </source>
</evidence>
<dbReference type="AlphaFoldDB" id="A0AAD2PVZ4"/>
<protein>
    <recommendedName>
        <fullName evidence="8">ERCC1-like central domain-containing protein</fullName>
    </recommendedName>
</protein>
<dbReference type="GO" id="GO:0003697">
    <property type="term" value="F:single-stranded DNA binding"/>
    <property type="evidence" value="ECO:0007669"/>
    <property type="project" value="TreeGrafter"/>
</dbReference>
<proteinExistence type="inferred from homology"/>
<evidence type="ECO:0000259" key="8">
    <source>
        <dbReference type="Pfam" id="PF03834"/>
    </source>
</evidence>
<dbReference type="InterPro" id="IPR010994">
    <property type="entry name" value="RuvA_2-like"/>
</dbReference>
<feature type="region of interest" description="Disordered" evidence="7">
    <location>
        <begin position="1"/>
        <end position="39"/>
    </location>
</feature>
<evidence type="ECO:0000256" key="1">
    <source>
        <dbReference type="ARBA" id="ARBA00004123"/>
    </source>
</evidence>
<dbReference type="PANTHER" id="PTHR12749:SF0">
    <property type="entry name" value="DNA EXCISION REPAIR PROTEIN ERCC-1"/>
    <property type="match status" value="1"/>
</dbReference>
<dbReference type="SUPFAM" id="SSF47781">
    <property type="entry name" value="RuvA domain 2-like"/>
    <property type="match status" value="1"/>
</dbReference>
<dbReference type="PANTHER" id="PTHR12749">
    <property type="entry name" value="EXCISION REPAIR CROSS-COMPLEMENTING 1 ERCC1"/>
    <property type="match status" value="1"/>
</dbReference>
<evidence type="ECO:0000313" key="9">
    <source>
        <dbReference type="EMBL" id="CAJ1958390.1"/>
    </source>
</evidence>
<evidence type="ECO:0000256" key="2">
    <source>
        <dbReference type="ARBA" id="ARBA00008283"/>
    </source>
</evidence>
<accession>A0AAD2PVZ4</accession>
<dbReference type="Pfam" id="PF03834">
    <property type="entry name" value="Rad10"/>
    <property type="match status" value="1"/>
</dbReference>
<dbReference type="SUPFAM" id="SSF52980">
    <property type="entry name" value="Restriction endonuclease-like"/>
    <property type="match status" value="1"/>
</dbReference>
<name>A0AAD2PVZ4_9STRA</name>
<keyword evidence="10" id="KW-1185">Reference proteome</keyword>
<dbReference type="Gene3D" id="1.10.150.20">
    <property type="entry name" value="5' to 3' exonuclease, C-terminal subdomain"/>
    <property type="match status" value="1"/>
</dbReference>
<dbReference type="FunFam" id="3.40.50.10130:FF:000001">
    <property type="entry name" value="DNA excision repair protein ERCC-1"/>
    <property type="match status" value="1"/>
</dbReference>
<feature type="compositionally biased region" description="Polar residues" evidence="7">
    <location>
        <begin position="30"/>
        <end position="39"/>
    </location>
</feature>
<feature type="compositionally biased region" description="Basic and acidic residues" evidence="7">
    <location>
        <begin position="318"/>
        <end position="332"/>
    </location>
</feature>
<dbReference type="GO" id="GO:0006312">
    <property type="term" value="P:mitotic recombination"/>
    <property type="evidence" value="ECO:0007669"/>
    <property type="project" value="TreeGrafter"/>
</dbReference>
<dbReference type="GO" id="GO:0003684">
    <property type="term" value="F:damaged DNA binding"/>
    <property type="evidence" value="ECO:0007669"/>
    <property type="project" value="InterPro"/>
</dbReference>
<evidence type="ECO:0000313" key="10">
    <source>
        <dbReference type="Proteomes" id="UP001295423"/>
    </source>
</evidence>
<comment type="caution">
    <text evidence="9">The sequence shown here is derived from an EMBL/GenBank/DDBJ whole genome shotgun (WGS) entry which is preliminary data.</text>
</comment>